<accession>A0ABV6G923</accession>
<evidence type="ECO:0000313" key="11">
    <source>
        <dbReference type="Proteomes" id="UP001589854"/>
    </source>
</evidence>
<keyword evidence="6 7" id="KW-0472">Membrane</keyword>
<dbReference type="Pfam" id="PF01478">
    <property type="entry name" value="Peptidase_A24"/>
    <property type="match status" value="1"/>
</dbReference>
<dbReference type="PANTHER" id="PTHR30487">
    <property type="entry name" value="TYPE 4 PREPILIN-LIKE PROTEINS LEADER PEPTIDE-PROCESSING ENZYME"/>
    <property type="match status" value="1"/>
</dbReference>
<dbReference type="Proteomes" id="UP001589854">
    <property type="component" value="Unassembled WGS sequence"/>
</dbReference>
<evidence type="ECO:0000256" key="5">
    <source>
        <dbReference type="ARBA" id="ARBA00022989"/>
    </source>
</evidence>
<feature type="transmembrane region" description="Helical" evidence="7">
    <location>
        <begin position="85"/>
        <end position="115"/>
    </location>
</feature>
<evidence type="ECO:0000256" key="6">
    <source>
        <dbReference type="ARBA" id="ARBA00023136"/>
    </source>
</evidence>
<feature type="transmembrane region" description="Helical" evidence="7">
    <location>
        <begin position="179"/>
        <end position="212"/>
    </location>
</feature>
<keyword evidence="11" id="KW-1185">Reference proteome</keyword>
<keyword evidence="4 7" id="KW-0812">Transmembrane</keyword>
<evidence type="ECO:0000256" key="2">
    <source>
        <dbReference type="ARBA" id="ARBA00005801"/>
    </source>
</evidence>
<protein>
    <submittedName>
        <fullName evidence="10">Prepilin peptidase</fullName>
        <ecNumber evidence="10">3.4.23.-</ecNumber>
    </submittedName>
</protein>
<evidence type="ECO:0000313" key="10">
    <source>
        <dbReference type="EMBL" id="MFC0270168.1"/>
    </source>
</evidence>
<reference evidence="10 11" key="1">
    <citation type="submission" date="2024-09" db="EMBL/GenBank/DDBJ databases">
        <authorList>
            <person name="Sun Q."/>
            <person name="Mori K."/>
        </authorList>
    </citation>
    <scope>NUCLEOTIDE SEQUENCE [LARGE SCALE GENOMIC DNA]</scope>
    <source>
        <strain evidence="10 11">CCM 7228</strain>
    </source>
</reference>
<dbReference type="Pfam" id="PF06750">
    <property type="entry name" value="A24_N_bact"/>
    <property type="match status" value="1"/>
</dbReference>
<keyword evidence="3" id="KW-1003">Cell membrane</keyword>
<evidence type="ECO:0000259" key="9">
    <source>
        <dbReference type="Pfam" id="PF06750"/>
    </source>
</evidence>
<dbReference type="EMBL" id="JBHLVO010000001">
    <property type="protein sequence ID" value="MFC0270168.1"/>
    <property type="molecule type" value="Genomic_DNA"/>
</dbReference>
<feature type="domain" description="Prepilin type IV endopeptidase peptidase" evidence="8">
    <location>
        <begin position="105"/>
        <end position="207"/>
    </location>
</feature>
<dbReference type="GO" id="GO:0016787">
    <property type="term" value="F:hydrolase activity"/>
    <property type="evidence" value="ECO:0007669"/>
    <property type="project" value="UniProtKB-KW"/>
</dbReference>
<comment type="subcellular location">
    <subcellularLocation>
        <location evidence="1">Cell membrane</location>
        <topology evidence="1">Multi-pass membrane protein</topology>
    </subcellularLocation>
</comment>
<evidence type="ECO:0000256" key="3">
    <source>
        <dbReference type="ARBA" id="ARBA00022475"/>
    </source>
</evidence>
<name>A0ABV6G923_9BACI</name>
<keyword evidence="5 7" id="KW-1133">Transmembrane helix</keyword>
<keyword evidence="10" id="KW-0378">Hydrolase</keyword>
<evidence type="ECO:0000259" key="8">
    <source>
        <dbReference type="Pfam" id="PF01478"/>
    </source>
</evidence>
<comment type="similarity">
    <text evidence="2">Belongs to the peptidase A24 family.</text>
</comment>
<dbReference type="EC" id="3.4.23.-" evidence="10"/>
<dbReference type="InterPro" id="IPR010627">
    <property type="entry name" value="Prepilin_pept_A24_N"/>
</dbReference>
<gene>
    <name evidence="10" type="ORF">ACFFIX_01670</name>
</gene>
<dbReference type="InterPro" id="IPR000045">
    <property type="entry name" value="Prepilin_IV_endopep_pep"/>
</dbReference>
<feature type="transmembrane region" description="Helical" evidence="7">
    <location>
        <begin position="224"/>
        <end position="247"/>
    </location>
</feature>
<evidence type="ECO:0000256" key="1">
    <source>
        <dbReference type="ARBA" id="ARBA00004651"/>
    </source>
</evidence>
<organism evidence="10 11">
    <name type="scientific">Metabacillus herbersteinensis</name>
    <dbReference type="NCBI Taxonomy" id="283816"/>
    <lineage>
        <taxon>Bacteria</taxon>
        <taxon>Bacillati</taxon>
        <taxon>Bacillota</taxon>
        <taxon>Bacilli</taxon>
        <taxon>Bacillales</taxon>
        <taxon>Bacillaceae</taxon>
        <taxon>Metabacillus</taxon>
    </lineage>
</organism>
<comment type="caution">
    <text evidence="10">The sequence shown here is derived from an EMBL/GenBank/DDBJ whole genome shotgun (WGS) entry which is preliminary data.</text>
</comment>
<dbReference type="Gene3D" id="1.20.120.1220">
    <property type="match status" value="1"/>
</dbReference>
<evidence type="ECO:0000256" key="7">
    <source>
        <dbReference type="SAM" id="Phobius"/>
    </source>
</evidence>
<proteinExistence type="inferred from homology"/>
<dbReference type="RefSeq" id="WP_378929848.1">
    <property type="nucleotide sequence ID" value="NZ_JBHLVO010000001.1"/>
</dbReference>
<dbReference type="PANTHER" id="PTHR30487:SF0">
    <property type="entry name" value="PREPILIN LEADER PEPTIDASE_N-METHYLTRANSFERASE-RELATED"/>
    <property type="match status" value="1"/>
</dbReference>
<feature type="transmembrane region" description="Helical" evidence="7">
    <location>
        <begin position="150"/>
        <end position="167"/>
    </location>
</feature>
<evidence type="ECO:0000256" key="4">
    <source>
        <dbReference type="ARBA" id="ARBA00022692"/>
    </source>
</evidence>
<sequence length="256" mass="28261">MIILFIFFLALFGLTLGSFYNVVGLRIPNNQSIVAPRSACPRCKHTLTAVELIPVVSYVIQRGKCRSCGARITPLYPFVELLTGVLFAVAPLLVGWSFELLIALTLISLFMIIFVSDLTYMLIPDKILLFFLGVFIVERVIYPLNPWYDSLIGAFVGFTLLLFIAYVSKGGMGGGDIKLFGLLGLVLGWKTVLLSFFLSTFIGVIIGASFMLAGKHKKREPMPFGPSIMIGTLIAYFFGEQLLNWYLSLIGYTVGG</sequence>
<feature type="domain" description="Prepilin peptidase A24 N-terminal" evidence="9">
    <location>
        <begin position="11"/>
        <end position="90"/>
    </location>
</feature>
<dbReference type="InterPro" id="IPR050882">
    <property type="entry name" value="Prepilin_peptidase/N-MTase"/>
</dbReference>